<dbReference type="EMBL" id="CP107027">
    <property type="protein sequence ID" value="UYG95398.1"/>
    <property type="molecule type" value="Genomic_DNA"/>
</dbReference>
<feature type="transmembrane region" description="Helical" evidence="1">
    <location>
        <begin position="122"/>
        <end position="143"/>
    </location>
</feature>
<evidence type="ECO:0000313" key="3">
    <source>
        <dbReference type="Proteomes" id="UP001163104"/>
    </source>
</evidence>
<accession>A0AA46PIF2</accession>
<feature type="transmembrane region" description="Helical" evidence="1">
    <location>
        <begin position="182"/>
        <end position="201"/>
    </location>
</feature>
<gene>
    <name evidence="2" type="ORF">OD459_25010</name>
</gene>
<feature type="transmembrane region" description="Helical" evidence="1">
    <location>
        <begin position="259"/>
        <end position="278"/>
    </location>
</feature>
<evidence type="ECO:0000256" key="1">
    <source>
        <dbReference type="SAM" id="Phobius"/>
    </source>
</evidence>
<dbReference type="Proteomes" id="UP001163104">
    <property type="component" value="Chromosome"/>
</dbReference>
<evidence type="ECO:0000313" key="2">
    <source>
        <dbReference type="EMBL" id="UYG95398.1"/>
    </source>
</evidence>
<proteinExistence type="predicted"/>
<reference evidence="2" key="1">
    <citation type="submission" date="2022-10" db="EMBL/GenBank/DDBJ databases">
        <title>Mechanism of multi-heavy metal repair in Cytobacillus Firmus M7.</title>
        <authorList>
            <person name="Li X."/>
            <person name="Yu C."/>
        </authorList>
    </citation>
    <scope>NUCLEOTIDE SEQUENCE</scope>
    <source>
        <strain evidence="2">M7</strain>
    </source>
</reference>
<feature type="transmembrane region" description="Helical" evidence="1">
    <location>
        <begin position="228"/>
        <end position="247"/>
    </location>
</feature>
<sequence>MNLIEVYIQEVTRRLPEKSRADIALELQSTIGDMLPDDYNEEDVKDVLSKLGSPAALAAGYRDQPMHLIGPRYFDVYVSLLKMILPIAAAISLISLAAEFIFNFNRDETIINAILELMGYGIWRLIEVAVQVFFWLTIVFAVIERMDKGKEQHPLSASLKPWTPDDLKSITYIPKKKAISKFEVFGSLMWTAIWATLYFYADRLMGVYRGGGEGLEFKIPAVNQDVLLGYWPIVVVIIGLEAGLALYKLIIGQWTKRMAIFNTILELLATIVFIFILLNPNLLQAEFIAYMTDLFAISAAQLKSWLLSSIIIIFIIYAGISIYDGFRKSRITS</sequence>
<organism evidence="2 3">
    <name type="scientific">Cytobacillus firmus</name>
    <name type="common">Bacillus firmus</name>
    <dbReference type="NCBI Taxonomy" id="1399"/>
    <lineage>
        <taxon>Bacteria</taxon>
        <taxon>Bacillati</taxon>
        <taxon>Bacillota</taxon>
        <taxon>Bacilli</taxon>
        <taxon>Bacillales</taxon>
        <taxon>Bacillaceae</taxon>
        <taxon>Cytobacillus</taxon>
    </lineage>
</organism>
<keyword evidence="1" id="KW-0812">Transmembrane</keyword>
<name>A0AA46PIF2_CYTFI</name>
<feature type="transmembrane region" description="Helical" evidence="1">
    <location>
        <begin position="305"/>
        <end position="326"/>
    </location>
</feature>
<dbReference type="AlphaFoldDB" id="A0AA46PIF2"/>
<dbReference type="Pfam" id="PF22564">
    <property type="entry name" value="HAAS"/>
    <property type="match status" value="1"/>
</dbReference>
<keyword evidence="1" id="KW-1133">Transmembrane helix</keyword>
<keyword evidence="1" id="KW-0472">Membrane</keyword>
<feature type="transmembrane region" description="Helical" evidence="1">
    <location>
        <begin position="76"/>
        <end position="102"/>
    </location>
</feature>
<dbReference type="RefSeq" id="WP_048008566.1">
    <property type="nucleotide sequence ID" value="NZ_CP107027.1"/>
</dbReference>
<protein>
    <submittedName>
        <fullName evidence="2">Uncharacterized protein</fullName>
    </submittedName>
</protein>